<proteinExistence type="predicted"/>
<accession>A0A194XHB0</accession>
<dbReference type="Proteomes" id="UP000070700">
    <property type="component" value="Unassembled WGS sequence"/>
</dbReference>
<dbReference type="EMBL" id="KQ947411">
    <property type="protein sequence ID" value="KUJ19514.1"/>
    <property type="molecule type" value="Genomic_DNA"/>
</dbReference>
<dbReference type="AlphaFoldDB" id="A0A194XHB0"/>
<name>A0A194XHB0_MOLSC</name>
<dbReference type="PANTHER" id="PTHR24148:SF64">
    <property type="entry name" value="HETEROKARYON INCOMPATIBILITY DOMAIN-CONTAINING PROTEIN"/>
    <property type="match status" value="1"/>
</dbReference>
<organism evidence="2 3">
    <name type="scientific">Mollisia scopiformis</name>
    <name type="common">Conifer needle endophyte fungus</name>
    <name type="synonym">Phialocephala scopiformis</name>
    <dbReference type="NCBI Taxonomy" id="149040"/>
    <lineage>
        <taxon>Eukaryota</taxon>
        <taxon>Fungi</taxon>
        <taxon>Dikarya</taxon>
        <taxon>Ascomycota</taxon>
        <taxon>Pezizomycotina</taxon>
        <taxon>Leotiomycetes</taxon>
        <taxon>Helotiales</taxon>
        <taxon>Mollisiaceae</taxon>
        <taxon>Mollisia</taxon>
    </lineage>
</organism>
<sequence length="760" mass="85682">MEEFQYTPLPPGHKEIRLIRLQPGLPGTDIQIELFHAELSTEPVYEALSYVWGCPDRTRVIHVSKAAPTRQPVHKLAKVLNRFKSKKITANHQGTASLGIAENLFVALQHLRLPSKARVLWKDAICINQNDMDERSSEVLEMGSIYKNAHEVIVWLGPSSNDSNLALQTLSRIGEGIICHEVERTIEYRIGSWPATLSRNTEALISYTGCWLAIKDVLCREWFARLWVFQEIVLAQKASLLIGKHSLDWKIFASALQWLSVVSTRLDQGIQDLNMLTLLEHLWWFMTFGRNPTSLTIFQALGSTGRLLCSDQRDRLFAIRSLLDLEYATIIVPDYSLEVEEVYIRFAKAWLSQFDSVAFLCCCMSAEARPMGVKLQLPSWVPDWTCNSDAVDNFPSPRTACDSAAFARLIDGNVLGVQGVLVGKLNDVSQSITNVPKTDVELRELCCSWMQLLSRGDSADAESDVEALFSEMIVGGYVREKGASMQENLPTSEEIKAFLSGTDASEVVIGSIRRAYKSRHFFVTAEGLFGLGPASVKVGDCVAVVLGCDFPLVLRPEEPMGETYFRVVGPCYVPGIMFAEVLLGPLPSGWNVRMEIMGGDMQMFENRAIRTQQDPRMPLPPGWEYRYGPWERPRKEEAKKLKDVTWQWFENVETGEKTDFDPRFTPELLKARGVAIEEIFLLYDYNVGCLQGSSQEASRLSSTYLCSMSRVIKGLILKVLLWFLESCLKSFMMNYQIITPFIIPNDQTLEPSMVWSLTTG</sequence>
<feature type="domain" description="Heterokaryon incompatibility" evidence="1">
    <location>
        <begin position="45"/>
        <end position="231"/>
    </location>
</feature>
<dbReference type="GeneID" id="28822704"/>
<protein>
    <submittedName>
        <fullName evidence="2">HET-domain-containing protein</fullName>
    </submittedName>
</protein>
<dbReference type="InterPro" id="IPR052895">
    <property type="entry name" value="HetReg/Transcr_Mod"/>
</dbReference>
<dbReference type="PANTHER" id="PTHR24148">
    <property type="entry name" value="ANKYRIN REPEAT DOMAIN-CONTAINING PROTEIN 39 HOMOLOG-RELATED"/>
    <property type="match status" value="1"/>
</dbReference>
<dbReference type="OrthoDB" id="4850726at2759"/>
<reference evidence="2 3" key="1">
    <citation type="submission" date="2015-10" db="EMBL/GenBank/DDBJ databases">
        <title>Full genome of DAOMC 229536 Phialocephala scopiformis, a fungal endophyte of spruce producing the potent anti-insectan compound rugulosin.</title>
        <authorList>
            <consortium name="DOE Joint Genome Institute"/>
            <person name="Walker A.K."/>
            <person name="Frasz S.L."/>
            <person name="Seifert K.A."/>
            <person name="Miller J.D."/>
            <person name="Mondo S.J."/>
            <person name="Labutti K."/>
            <person name="Lipzen A."/>
            <person name="Dockter R."/>
            <person name="Kennedy M."/>
            <person name="Grigoriev I.V."/>
            <person name="Spatafora J.W."/>
        </authorList>
    </citation>
    <scope>NUCLEOTIDE SEQUENCE [LARGE SCALE GENOMIC DNA]</scope>
    <source>
        <strain evidence="2 3">CBS 120377</strain>
    </source>
</reference>
<dbReference type="Pfam" id="PF26639">
    <property type="entry name" value="Het-6_barrel"/>
    <property type="match status" value="1"/>
</dbReference>
<dbReference type="InParanoid" id="A0A194XHB0"/>
<dbReference type="InterPro" id="IPR010730">
    <property type="entry name" value="HET"/>
</dbReference>
<evidence type="ECO:0000313" key="3">
    <source>
        <dbReference type="Proteomes" id="UP000070700"/>
    </source>
</evidence>
<dbReference type="Pfam" id="PF06985">
    <property type="entry name" value="HET"/>
    <property type="match status" value="1"/>
</dbReference>
<evidence type="ECO:0000259" key="1">
    <source>
        <dbReference type="Pfam" id="PF06985"/>
    </source>
</evidence>
<gene>
    <name evidence="2" type="ORF">LY89DRAFT_667459</name>
</gene>
<dbReference type="KEGG" id="psco:LY89DRAFT_667459"/>
<evidence type="ECO:0000313" key="2">
    <source>
        <dbReference type="EMBL" id="KUJ19514.1"/>
    </source>
</evidence>
<dbReference type="RefSeq" id="XP_018073869.1">
    <property type="nucleotide sequence ID" value="XM_018212978.1"/>
</dbReference>
<keyword evidence="3" id="KW-1185">Reference proteome</keyword>